<dbReference type="GO" id="GO:0006897">
    <property type="term" value="P:endocytosis"/>
    <property type="evidence" value="ECO:0007669"/>
    <property type="project" value="UniProtKB-KW"/>
</dbReference>
<evidence type="ECO:0000259" key="7">
    <source>
        <dbReference type="PROSITE" id="PS51072"/>
    </source>
</evidence>
<proteinExistence type="inferred from homology"/>
<dbReference type="InterPro" id="IPR050431">
    <property type="entry name" value="Adaptor_comp_med_subunit"/>
</dbReference>
<evidence type="ECO:0000256" key="4">
    <source>
        <dbReference type="ARBA" id="ARBA00022583"/>
    </source>
</evidence>
<reference evidence="8 9" key="2">
    <citation type="submission" date="2018-11" db="EMBL/GenBank/DDBJ databases">
        <authorList>
            <consortium name="Pathogen Informatics"/>
        </authorList>
    </citation>
    <scope>NUCLEOTIDE SEQUENCE [LARGE SCALE GENOMIC DNA]</scope>
</reference>
<evidence type="ECO:0000256" key="3">
    <source>
        <dbReference type="ARBA" id="ARBA00022490"/>
    </source>
</evidence>
<dbReference type="PROSITE" id="PS51072">
    <property type="entry name" value="MHD"/>
    <property type="match status" value="1"/>
</dbReference>
<dbReference type="InterPro" id="IPR036168">
    <property type="entry name" value="AP2_Mu_C_sf"/>
</dbReference>
<dbReference type="InterPro" id="IPR028565">
    <property type="entry name" value="MHD"/>
</dbReference>
<dbReference type="STRING" id="387005.A0A183HLC5"/>
<comment type="subcellular location">
    <subcellularLocation>
        <location evidence="1">Cytoplasm</location>
    </subcellularLocation>
</comment>
<dbReference type="Gene3D" id="2.60.40.1170">
    <property type="entry name" value="Mu homology domain, subdomain B"/>
    <property type="match status" value="2"/>
</dbReference>
<dbReference type="Proteomes" id="UP000267606">
    <property type="component" value="Unassembled WGS sequence"/>
</dbReference>
<evidence type="ECO:0000256" key="6">
    <source>
        <dbReference type="SAM" id="MobiDB-lite"/>
    </source>
</evidence>
<keyword evidence="5" id="KW-0677">Repeat</keyword>
<evidence type="ECO:0000313" key="8">
    <source>
        <dbReference type="EMBL" id="VDO54963.1"/>
    </source>
</evidence>
<name>A0A183HLC5_9BILA</name>
<feature type="region of interest" description="Disordered" evidence="6">
    <location>
        <begin position="239"/>
        <end position="270"/>
    </location>
</feature>
<keyword evidence="9" id="KW-1185">Reference proteome</keyword>
<evidence type="ECO:0000256" key="2">
    <source>
        <dbReference type="ARBA" id="ARBA00005579"/>
    </source>
</evidence>
<reference evidence="10" key="1">
    <citation type="submission" date="2016-06" db="UniProtKB">
        <authorList>
            <consortium name="WormBaseParasite"/>
        </authorList>
    </citation>
    <scope>IDENTIFICATION</scope>
</reference>
<evidence type="ECO:0000313" key="10">
    <source>
        <dbReference type="WBParaSite" id="OFLC_0000828601-mRNA-1"/>
    </source>
</evidence>
<dbReference type="FunFam" id="2.60.40.1170:FF:000016">
    <property type="entry name" value="AP-1 complex subunit mu"/>
    <property type="match status" value="1"/>
</dbReference>
<evidence type="ECO:0000256" key="1">
    <source>
        <dbReference type="ARBA" id="ARBA00004496"/>
    </source>
</evidence>
<evidence type="ECO:0000313" key="9">
    <source>
        <dbReference type="Proteomes" id="UP000267606"/>
    </source>
</evidence>
<sequence>MAAAQTEKTKGSFSSKRQVPCEDIQIRFPIPEAWIYLFREERRWGVGSVHAKVRRPGKVKNLKDRLMGTVHNVDNSLIEAAIGEAKYEHVFRALVWRIPRLPEKYHAAYREHLLRCRFELSSFDLMPETFTPTCDVEFTMPLAMISNTVVRSVSIEQHEDSDRVEKFVRYVAKCSYKVEIDYIQCSDLDIDAIFNPTIINSSDISENIPEPHKAMFNPDEVKELHGGYRIDFSDAETGAKRNIDAESSSDEEEDRRALPMIQIDPKKYTY</sequence>
<feature type="domain" description="MHD" evidence="7">
    <location>
        <begin position="1"/>
        <end position="181"/>
    </location>
</feature>
<comment type="similarity">
    <text evidence="2">Belongs to the Stoned B family.</text>
</comment>
<accession>A0A183HLC5</accession>
<evidence type="ECO:0000256" key="5">
    <source>
        <dbReference type="ARBA" id="ARBA00022737"/>
    </source>
</evidence>
<dbReference type="Pfam" id="PF00928">
    <property type="entry name" value="Adap_comp_sub"/>
    <property type="match status" value="1"/>
</dbReference>
<gene>
    <name evidence="8" type="ORF">OFLC_LOCUS8289</name>
</gene>
<organism evidence="10">
    <name type="scientific">Onchocerca flexuosa</name>
    <dbReference type="NCBI Taxonomy" id="387005"/>
    <lineage>
        <taxon>Eukaryota</taxon>
        <taxon>Metazoa</taxon>
        <taxon>Ecdysozoa</taxon>
        <taxon>Nematoda</taxon>
        <taxon>Chromadorea</taxon>
        <taxon>Rhabditida</taxon>
        <taxon>Spirurina</taxon>
        <taxon>Spiruromorpha</taxon>
        <taxon>Filarioidea</taxon>
        <taxon>Onchocercidae</taxon>
        <taxon>Onchocerca</taxon>
    </lineage>
</organism>
<dbReference type="FunFam" id="2.60.40.1170:FF:000018">
    <property type="entry name" value="stonin-2 isoform X2"/>
    <property type="match status" value="1"/>
</dbReference>
<dbReference type="SUPFAM" id="SSF49447">
    <property type="entry name" value="Second domain of Mu2 adaptin subunit (ap50) of ap2 adaptor"/>
    <property type="match status" value="1"/>
</dbReference>
<keyword evidence="3" id="KW-0963">Cytoplasm</keyword>
<keyword evidence="4" id="KW-0254">Endocytosis</keyword>
<dbReference type="GO" id="GO:0005737">
    <property type="term" value="C:cytoplasm"/>
    <property type="evidence" value="ECO:0007669"/>
    <property type="project" value="UniProtKB-SubCell"/>
</dbReference>
<dbReference type="WBParaSite" id="OFLC_0000828601-mRNA-1">
    <property type="protein sequence ID" value="OFLC_0000828601-mRNA-1"/>
    <property type="gene ID" value="OFLC_0000828601"/>
</dbReference>
<dbReference type="PANTHER" id="PTHR10529">
    <property type="entry name" value="AP COMPLEX SUBUNIT MU"/>
    <property type="match status" value="1"/>
</dbReference>
<protein>
    <submittedName>
        <fullName evidence="10">MHD domain-containing protein</fullName>
    </submittedName>
</protein>
<dbReference type="EMBL" id="UZAJ01009240">
    <property type="protein sequence ID" value="VDO54963.1"/>
    <property type="molecule type" value="Genomic_DNA"/>
</dbReference>
<dbReference type="AlphaFoldDB" id="A0A183HLC5"/>